<dbReference type="GO" id="GO:0006260">
    <property type="term" value="P:DNA replication"/>
    <property type="evidence" value="ECO:0007669"/>
    <property type="project" value="InterPro"/>
</dbReference>
<name>A0A495BLR9_VOGIN</name>
<dbReference type="Gene3D" id="3.40.50.10110">
    <property type="entry name" value="DNA polymerase III subunit chi"/>
    <property type="match status" value="1"/>
</dbReference>
<reference evidence="1 2" key="1">
    <citation type="submission" date="2018-10" db="EMBL/GenBank/DDBJ databases">
        <title>Genomic Encyclopedia of Type Strains, Phase IV (KMG-IV): sequencing the most valuable type-strain genomes for metagenomic binning, comparative biology and taxonomic classification.</title>
        <authorList>
            <person name="Goeker M."/>
        </authorList>
    </citation>
    <scope>NUCLEOTIDE SEQUENCE [LARGE SCALE GENOMIC DNA]</scope>
    <source>
        <strain evidence="1 2">DSM 3303</strain>
    </source>
</reference>
<dbReference type="GO" id="GO:0003677">
    <property type="term" value="F:DNA binding"/>
    <property type="evidence" value="ECO:0007669"/>
    <property type="project" value="InterPro"/>
</dbReference>
<dbReference type="AlphaFoldDB" id="A0A495BLR9"/>
<proteinExistence type="predicted"/>
<dbReference type="SUPFAM" id="SSF102400">
    <property type="entry name" value="DNA polymerase III chi subunit"/>
    <property type="match status" value="1"/>
</dbReference>
<protein>
    <submittedName>
        <fullName evidence="1">DNA polymerase III chi subunit</fullName>
    </submittedName>
</protein>
<sequence>MTRIDFYTDVAALYPFACRAARTVYRKGERMLIVLPDEAALRGFSAQLWAYGDTEFIPHCAASDVLAAETPVLLATDFVADAEGLVLLNLSPAFPDTPQRFPRILEVVGSDDASKATARQRYRRYLDSGFEIHHHNMSDARHD</sequence>
<evidence type="ECO:0000313" key="1">
    <source>
        <dbReference type="EMBL" id="RKQ60933.1"/>
    </source>
</evidence>
<dbReference type="InterPro" id="IPR036768">
    <property type="entry name" value="PolIII_chi_sf"/>
</dbReference>
<evidence type="ECO:0000313" key="2">
    <source>
        <dbReference type="Proteomes" id="UP000279384"/>
    </source>
</evidence>
<accession>A0A495BLR9</accession>
<dbReference type="GO" id="GO:0032298">
    <property type="term" value="P:positive regulation of DNA-templated DNA replication initiation"/>
    <property type="evidence" value="ECO:0007669"/>
    <property type="project" value="TreeGrafter"/>
</dbReference>
<dbReference type="Pfam" id="PF04364">
    <property type="entry name" value="DNA_pol3_chi"/>
    <property type="match status" value="1"/>
</dbReference>
<comment type="caution">
    <text evidence="1">The sequence shown here is derived from an EMBL/GenBank/DDBJ whole genome shotgun (WGS) entry which is preliminary data.</text>
</comment>
<dbReference type="Proteomes" id="UP000279384">
    <property type="component" value="Unassembled WGS sequence"/>
</dbReference>
<dbReference type="RefSeq" id="WP_120809638.1">
    <property type="nucleotide sequence ID" value="NZ_RBID01000011.1"/>
</dbReference>
<dbReference type="PANTHER" id="PTHR38767:SF1">
    <property type="entry name" value="DNA POLYMERASE III SUBUNIT CHI"/>
    <property type="match status" value="1"/>
</dbReference>
<dbReference type="EMBL" id="RBID01000011">
    <property type="protein sequence ID" value="RKQ60933.1"/>
    <property type="molecule type" value="Genomic_DNA"/>
</dbReference>
<organism evidence="1 2">
    <name type="scientific">Vogesella indigofera</name>
    <name type="common">Pseudomonas indigofera</name>
    <dbReference type="NCBI Taxonomy" id="45465"/>
    <lineage>
        <taxon>Bacteria</taxon>
        <taxon>Pseudomonadati</taxon>
        <taxon>Pseudomonadota</taxon>
        <taxon>Betaproteobacteria</taxon>
        <taxon>Neisseriales</taxon>
        <taxon>Chromobacteriaceae</taxon>
        <taxon>Vogesella</taxon>
    </lineage>
</organism>
<dbReference type="PANTHER" id="PTHR38767">
    <property type="entry name" value="DNA POLYMERASE III SUBUNIT CHI"/>
    <property type="match status" value="1"/>
</dbReference>
<dbReference type="GO" id="GO:0003887">
    <property type="term" value="F:DNA-directed DNA polymerase activity"/>
    <property type="evidence" value="ECO:0007669"/>
    <property type="project" value="InterPro"/>
</dbReference>
<gene>
    <name evidence="1" type="ORF">C8E02_0692</name>
</gene>
<dbReference type="InterPro" id="IPR007459">
    <property type="entry name" value="DNA_pol3_chi"/>
</dbReference>